<sequence>MLLNLVVGIPTYSQIASLTVSLNRDPGPQFSESRQFSGSNGLATRLAKGIQGQPNSLNLARIASLFQSRQTTSPSEPRPQLAQRTAHTPPSTTLNTPSTWLFATHMASSDIDPMLFGDIDVEVLLSTPTPNQQPTEKGPETEKQTREATKTTSKNNPKEKENQRKNKNQTEANKKKRNTDQNMEDKYTSEKEEEDVQDGEEEEEENDDNDLIKDTPKKKNPNWRIEEDESLCKSWLNTSKDSITGNGQTSDSFWDRIHKRAADASVCPTPPIDAWDAFGDAPQASKAGVREAFVEKRVRGVRVWPGQVAACRTRTGRQTRPAVYLGLIDKVIEKKKAESHSKSKGPKGKGFKPFTTRNKKALESRWYHIQHQVSKYCGHFAQADRRLRSGSSLDAIAIEAKLLFKNEIGKKFGLDHCWGILHNAQKWLDHLNKANGRKSKNDNDNPSSVGDMSSTTEESRTGRPEGQKTAKKRKNEEITLDELVKGQRELLDISRQKVKSFESYIDNMIMCQSLEGMDQETLES</sequence>
<reference evidence="4" key="2">
    <citation type="journal article" date="2018" name="BMC Genomics">
        <title>Genomic insights into host adaptation between the wheat stripe rust pathogen (Puccinia striiformis f. sp. tritici) and the barley stripe rust pathogen (Puccinia striiformis f. sp. hordei).</title>
        <authorList>
            <person name="Xia C."/>
            <person name="Wang M."/>
            <person name="Yin C."/>
            <person name="Cornejo O.E."/>
            <person name="Hulbert S.H."/>
            <person name="Chen X."/>
        </authorList>
    </citation>
    <scope>NUCLEOTIDE SEQUENCE [LARGE SCALE GENOMIC DNA]</scope>
    <source>
        <strain evidence="4">93TX-2</strain>
    </source>
</reference>
<keyword evidence="4" id="KW-1185">Reference proteome</keyword>
<feature type="region of interest" description="Disordered" evidence="1">
    <location>
        <begin position="68"/>
        <end position="94"/>
    </location>
</feature>
<organism evidence="3 4">
    <name type="scientific">Puccinia striiformis</name>
    <dbReference type="NCBI Taxonomy" id="27350"/>
    <lineage>
        <taxon>Eukaryota</taxon>
        <taxon>Fungi</taxon>
        <taxon>Dikarya</taxon>
        <taxon>Basidiomycota</taxon>
        <taxon>Pucciniomycotina</taxon>
        <taxon>Pucciniomycetes</taxon>
        <taxon>Pucciniales</taxon>
        <taxon>Pucciniaceae</taxon>
        <taxon>Puccinia</taxon>
    </lineage>
</organism>
<dbReference type="InterPro" id="IPR029466">
    <property type="entry name" value="NAM-associated_C"/>
</dbReference>
<evidence type="ECO:0000259" key="2">
    <source>
        <dbReference type="Pfam" id="PF14303"/>
    </source>
</evidence>
<feature type="compositionally biased region" description="Polar residues" evidence="1">
    <location>
        <begin position="126"/>
        <end position="135"/>
    </location>
</feature>
<dbReference type="PANTHER" id="PTHR45125:SF3">
    <property type="entry name" value="NO-APICAL-MERISTEM-ASSOCIATED CARBOXY-TERMINAL DOMAIN PROTEIN"/>
    <property type="match status" value="1"/>
</dbReference>
<proteinExistence type="predicted"/>
<evidence type="ECO:0000256" key="1">
    <source>
        <dbReference type="SAM" id="MobiDB-lite"/>
    </source>
</evidence>
<gene>
    <name evidence="3" type="ORF">PSHT_09254</name>
</gene>
<dbReference type="VEuPathDB" id="FungiDB:PSTT_14841"/>
<name>A0A2S4VI57_9BASI</name>
<reference evidence="4" key="3">
    <citation type="journal article" date="2018" name="Mol. Plant Microbe Interact.">
        <title>Genome sequence resources for the wheat stripe rust pathogen (Puccinia striiformis f. sp. tritici) and the barley stripe rust pathogen (Puccinia striiformis f. sp. hordei).</title>
        <authorList>
            <person name="Xia C."/>
            <person name="Wang M."/>
            <person name="Yin C."/>
            <person name="Cornejo O.E."/>
            <person name="Hulbert S.H."/>
            <person name="Chen X."/>
        </authorList>
    </citation>
    <scope>NUCLEOTIDE SEQUENCE [LARGE SCALE GENOMIC DNA]</scope>
    <source>
        <strain evidence="4">93TX-2</strain>
    </source>
</reference>
<feature type="region of interest" description="Disordered" evidence="1">
    <location>
        <begin position="126"/>
        <end position="225"/>
    </location>
</feature>
<dbReference type="Pfam" id="PF14303">
    <property type="entry name" value="NAM-associated"/>
    <property type="match status" value="1"/>
</dbReference>
<dbReference type="Proteomes" id="UP000238274">
    <property type="component" value="Unassembled WGS sequence"/>
</dbReference>
<accession>A0A2S4VI57</accession>
<dbReference type="OrthoDB" id="693008at2759"/>
<feature type="compositionally biased region" description="Basic and acidic residues" evidence="1">
    <location>
        <begin position="137"/>
        <end position="149"/>
    </location>
</feature>
<feature type="domain" description="No apical meristem-associated C-terminal" evidence="2">
    <location>
        <begin position="410"/>
        <end position="521"/>
    </location>
</feature>
<reference evidence="3 4" key="1">
    <citation type="submission" date="2017-12" db="EMBL/GenBank/DDBJ databases">
        <title>Gene loss provides genomic basis for host adaptation in cereal stripe rust fungi.</title>
        <authorList>
            <person name="Xia C."/>
        </authorList>
    </citation>
    <scope>NUCLEOTIDE SEQUENCE [LARGE SCALE GENOMIC DNA]</scope>
    <source>
        <strain evidence="3 4">93TX-2</strain>
    </source>
</reference>
<comment type="caution">
    <text evidence="3">The sequence shown here is derived from an EMBL/GenBank/DDBJ whole genome shotgun (WGS) entry which is preliminary data.</text>
</comment>
<dbReference type="VEuPathDB" id="FungiDB:PSTT_12267"/>
<protein>
    <recommendedName>
        <fullName evidence="2">No apical meristem-associated C-terminal domain-containing protein</fullName>
    </recommendedName>
</protein>
<feature type="region of interest" description="Disordered" evidence="1">
    <location>
        <begin position="434"/>
        <end position="474"/>
    </location>
</feature>
<feature type="compositionally biased region" description="Acidic residues" evidence="1">
    <location>
        <begin position="191"/>
        <end position="209"/>
    </location>
</feature>
<evidence type="ECO:0000313" key="3">
    <source>
        <dbReference type="EMBL" id="POW09179.1"/>
    </source>
</evidence>
<dbReference type="EMBL" id="PKSM01000130">
    <property type="protein sequence ID" value="POW09179.1"/>
    <property type="molecule type" value="Genomic_DNA"/>
</dbReference>
<evidence type="ECO:0000313" key="4">
    <source>
        <dbReference type="Proteomes" id="UP000238274"/>
    </source>
</evidence>
<feature type="compositionally biased region" description="Polar residues" evidence="1">
    <location>
        <begin position="444"/>
        <end position="456"/>
    </location>
</feature>
<dbReference type="PANTHER" id="PTHR45125">
    <property type="entry name" value="F21J9.4-RELATED"/>
    <property type="match status" value="1"/>
</dbReference>
<dbReference type="VEuPathDB" id="FungiDB:PSHT_09254"/>
<feature type="compositionally biased region" description="Basic and acidic residues" evidence="1">
    <location>
        <begin position="457"/>
        <end position="474"/>
    </location>
</feature>
<dbReference type="AlphaFoldDB" id="A0A2S4VI57"/>